<feature type="binding site" evidence="1">
    <location>
        <position position="115"/>
    </location>
    <ligand>
        <name>ATP</name>
        <dbReference type="ChEBI" id="CHEBI:30616"/>
    </ligand>
</feature>
<protein>
    <recommendedName>
        <fullName evidence="1">Thiamine-monophosphate kinase</fullName>
        <shortName evidence="1">TMP kinase</shortName>
        <shortName evidence="1">Thiamine-phosphate kinase</shortName>
        <ecNumber evidence="1">2.7.4.16</ecNumber>
    </recommendedName>
</protein>
<dbReference type="InterPro" id="IPR036676">
    <property type="entry name" value="PurM-like_C_sf"/>
</dbReference>
<dbReference type="SUPFAM" id="SSF55326">
    <property type="entry name" value="PurM N-terminal domain-like"/>
    <property type="match status" value="1"/>
</dbReference>
<comment type="miscellaneous">
    <text evidence="1">Reaction mechanism of ThiL seems to utilize a direct, inline transfer of the gamma-phosphate of ATP to TMP rather than a phosphorylated enzyme intermediate.</text>
</comment>
<dbReference type="PANTHER" id="PTHR30270">
    <property type="entry name" value="THIAMINE-MONOPHOSPHATE KINASE"/>
    <property type="match status" value="1"/>
</dbReference>
<dbReference type="HAMAP" id="MF_02128">
    <property type="entry name" value="TMP_kinase"/>
    <property type="match status" value="1"/>
</dbReference>
<comment type="catalytic activity">
    <reaction evidence="1">
        <text>thiamine phosphate + ATP = thiamine diphosphate + ADP</text>
        <dbReference type="Rhea" id="RHEA:15913"/>
        <dbReference type="ChEBI" id="CHEBI:30616"/>
        <dbReference type="ChEBI" id="CHEBI:37575"/>
        <dbReference type="ChEBI" id="CHEBI:58937"/>
        <dbReference type="ChEBI" id="CHEBI:456216"/>
        <dbReference type="EC" id="2.7.4.16"/>
    </reaction>
</comment>
<dbReference type="Pfam" id="PF02769">
    <property type="entry name" value="AIRS_C"/>
    <property type="match status" value="1"/>
</dbReference>
<evidence type="ECO:0000313" key="5">
    <source>
        <dbReference type="Proteomes" id="UP001229346"/>
    </source>
</evidence>
<evidence type="ECO:0000256" key="1">
    <source>
        <dbReference type="HAMAP-Rule" id="MF_02128"/>
    </source>
</evidence>
<evidence type="ECO:0000313" key="4">
    <source>
        <dbReference type="EMBL" id="MDQ0115726.1"/>
    </source>
</evidence>
<feature type="binding site" evidence="1">
    <location>
        <position position="56"/>
    </location>
    <ligand>
        <name>Mg(2+)</name>
        <dbReference type="ChEBI" id="CHEBI:18420"/>
        <label>2</label>
    </ligand>
</feature>
<dbReference type="PANTHER" id="PTHR30270:SF0">
    <property type="entry name" value="THIAMINE-MONOPHOSPHATE KINASE"/>
    <property type="match status" value="1"/>
</dbReference>
<keyword evidence="1" id="KW-0479">Metal-binding</keyword>
<feature type="binding site" evidence="1">
    <location>
        <position position="32"/>
    </location>
    <ligand>
        <name>Mg(2+)</name>
        <dbReference type="ChEBI" id="CHEBI:18420"/>
        <label>4</label>
    </ligand>
</feature>
<proteinExistence type="inferred from homology"/>
<feature type="domain" description="PurM-like N-terminal" evidence="2">
    <location>
        <begin position="30"/>
        <end position="151"/>
    </location>
</feature>
<feature type="binding site" evidence="1">
    <location>
        <position position="56"/>
    </location>
    <ligand>
        <name>Mg(2+)</name>
        <dbReference type="ChEBI" id="CHEBI:18420"/>
        <label>1</label>
    </ligand>
</feature>
<feature type="binding site" evidence="1">
    <location>
        <position position="349"/>
    </location>
    <ligand>
        <name>substrate</name>
    </ligand>
</feature>
<feature type="binding site" evidence="1">
    <location>
        <position position="229"/>
    </location>
    <ligand>
        <name>Mg(2+)</name>
        <dbReference type="ChEBI" id="CHEBI:18420"/>
        <label>3</label>
    </ligand>
</feature>
<evidence type="ECO:0000259" key="3">
    <source>
        <dbReference type="Pfam" id="PF02769"/>
    </source>
</evidence>
<feature type="binding site" evidence="1">
    <location>
        <position position="231"/>
    </location>
    <ligand>
        <name>ATP</name>
        <dbReference type="ChEBI" id="CHEBI:30616"/>
    </ligand>
</feature>
<keyword evidence="5" id="KW-1185">Reference proteome</keyword>
<feature type="binding site" evidence="1">
    <location>
        <position position="32"/>
    </location>
    <ligand>
        <name>Mg(2+)</name>
        <dbReference type="ChEBI" id="CHEBI:18420"/>
        <label>3</label>
    </ligand>
</feature>
<dbReference type="InterPro" id="IPR010918">
    <property type="entry name" value="PurM-like_C_dom"/>
</dbReference>
<organism evidence="4 5">
    <name type="scientific">Paenibacillus harenae</name>
    <dbReference type="NCBI Taxonomy" id="306543"/>
    <lineage>
        <taxon>Bacteria</taxon>
        <taxon>Bacillati</taxon>
        <taxon>Bacillota</taxon>
        <taxon>Bacilli</taxon>
        <taxon>Bacillales</taxon>
        <taxon>Paenibacillaceae</taxon>
        <taxon>Paenibacillus</taxon>
    </lineage>
</organism>
<dbReference type="GO" id="GO:0009030">
    <property type="term" value="F:thiamine-phosphate kinase activity"/>
    <property type="evidence" value="ECO:0007669"/>
    <property type="project" value="UniProtKB-EC"/>
</dbReference>
<feature type="binding site" evidence="1">
    <location>
        <position position="232"/>
    </location>
    <ligand>
        <name>Mg(2+)</name>
        <dbReference type="ChEBI" id="CHEBI:18420"/>
        <label>5</label>
    </ligand>
</feature>
<comment type="function">
    <text evidence="1">Catalyzes the ATP-dependent phosphorylation of thiamine-monophosphate (TMP) to form thiamine-pyrophosphate (TPP), the active form of vitamin B1.</text>
</comment>
<dbReference type="SUPFAM" id="SSF56042">
    <property type="entry name" value="PurM C-terminal domain-like"/>
    <property type="match status" value="1"/>
</dbReference>
<comment type="caution">
    <text evidence="4">The sequence shown here is derived from an EMBL/GenBank/DDBJ whole genome shotgun (WGS) entry which is preliminary data.</text>
</comment>
<dbReference type="RefSeq" id="WP_307207616.1">
    <property type="nucleotide sequence ID" value="NZ_JAUSSU010000012.1"/>
</dbReference>
<dbReference type="PIRSF" id="PIRSF005303">
    <property type="entry name" value="Thiam_monoph_kin"/>
    <property type="match status" value="1"/>
</dbReference>
<keyword evidence="1 4" id="KW-0418">Kinase</keyword>
<dbReference type="EC" id="2.7.4.16" evidence="1"/>
<dbReference type="Gene3D" id="3.90.650.10">
    <property type="entry name" value="PurM-like C-terminal domain"/>
    <property type="match status" value="1"/>
</dbReference>
<keyword evidence="1" id="KW-0067">ATP-binding</keyword>
<feature type="binding site" evidence="1">
    <location>
        <begin position="132"/>
        <end position="133"/>
    </location>
    <ligand>
        <name>ATP</name>
        <dbReference type="ChEBI" id="CHEBI:30616"/>
    </ligand>
</feature>
<dbReference type="Proteomes" id="UP001229346">
    <property type="component" value="Unassembled WGS sequence"/>
</dbReference>
<accession>A0ABT9U7U9</accession>
<dbReference type="InterPro" id="IPR036921">
    <property type="entry name" value="PurM-like_N_sf"/>
</dbReference>
<comment type="caution">
    <text evidence="1">Lacks conserved residue(s) required for the propagation of feature annotation.</text>
</comment>
<reference evidence="4 5" key="1">
    <citation type="submission" date="2023-07" db="EMBL/GenBank/DDBJ databases">
        <title>Sorghum-associated microbial communities from plants grown in Nebraska, USA.</title>
        <authorList>
            <person name="Schachtman D."/>
        </authorList>
    </citation>
    <scope>NUCLEOTIDE SEQUENCE [LARGE SCALE GENOMIC DNA]</scope>
    <source>
        <strain evidence="4 5">CC482</strain>
    </source>
</reference>
<feature type="binding site" evidence="1">
    <location>
        <position position="85"/>
    </location>
    <ligand>
        <name>Mg(2+)</name>
        <dbReference type="ChEBI" id="CHEBI:18420"/>
        <label>2</label>
    </ligand>
</feature>
<sequence length="354" mass="37518">MDEFASIHHWTGARQSAEWQQRRGVVLGIGDDTAIVDVGLAEEGVAAPKRMLLAVDTMVETVHFNDATMREEDIGYKALAANVSDIAAMGGVPLHALVSVSVPRAWGPERMRRLYDGLYACAERYGVAVIGGDTTSSPEHLVIAVTVTGTVEAALALRRSSAMPGDAVFVTGAVGMAAAGLHALLAQRVDGAAEAAHPIIVQAHRRPAPSVRAGRLLAAHGLGCHALNDVSDGLASEAWEIAEASGVRVVLHETELPRSGSMAAYASETGMDPLEWMLYGGEDYALLGTIDKTSVIAALELFRKEGIPFFLIGEIEAGDAAVELVRARAAGVSHSGKQEKRVQLAKRGYNHFKR</sequence>
<keyword evidence="1 4" id="KW-0808">Transferase</keyword>
<dbReference type="CDD" id="cd02194">
    <property type="entry name" value="ThiL"/>
    <property type="match status" value="1"/>
</dbReference>
<evidence type="ECO:0000259" key="2">
    <source>
        <dbReference type="Pfam" id="PF00586"/>
    </source>
</evidence>
<dbReference type="InterPro" id="IPR006283">
    <property type="entry name" value="ThiL-like"/>
</dbReference>
<keyword evidence="1" id="KW-0460">Magnesium</keyword>
<keyword evidence="1" id="KW-0547">Nucleotide-binding</keyword>
<feature type="binding site" evidence="1">
    <location>
        <position position="133"/>
    </location>
    <ligand>
        <name>Mg(2+)</name>
        <dbReference type="ChEBI" id="CHEBI:18420"/>
        <label>1</label>
    </ligand>
</feature>
<gene>
    <name evidence="1" type="primary">thiL</name>
    <name evidence="4" type="ORF">J2T15_005193</name>
</gene>
<name>A0ABT9U7U9_PAEHA</name>
<dbReference type="Gene3D" id="3.30.1330.10">
    <property type="entry name" value="PurM-like, N-terminal domain"/>
    <property type="match status" value="1"/>
</dbReference>
<feature type="binding site" evidence="1">
    <location>
        <position position="159"/>
    </location>
    <ligand>
        <name>ATP</name>
        <dbReference type="ChEBI" id="CHEBI:30616"/>
    </ligand>
</feature>
<feature type="binding site" evidence="1">
    <location>
        <position position="282"/>
    </location>
    <ligand>
        <name>substrate</name>
    </ligand>
</feature>
<comment type="pathway">
    <text evidence="1">Cofactor biosynthesis; thiamine diphosphate biosynthesis; thiamine diphosphate from thiamine phosphate: step 1/1.</text>
</comment>
<dbReference type="InterPro" id="IPR016188">
    <property type="entry name" value="PurM-like_N"/>
</dbReference>
<dbReference type="Pfam" id="PF00586">
    <property type="entry name" value="AIRS"/>
    <property type="match status" value="1"/>
</dbReference>
<dbReference type="NCBIfam" id="TIGR01379">
    <property type="entry name" value="thiL"/>
    <property type="match status" value="1"/>
</dbReference>
<dbReference type="EMBL" id="JAUSSU010000012">
    <property type="protein sequence ID" value="MDQ0115726.1"/>
    <property type="molecule type" value="Genomic_DNA"/>
</dbReference>
<comment type="similarity">
    <text evidence="1">Belongs to the thiamine-monophosphate kinase family.</text>
</comment>
<feature type="binding site" evidence="1">
    <location>
        <position position="63"/>
    </location>
    <ligand>
        <name>substrate</name>
    </ligand>
</feature>
<feature type="domain" description="PurM-like C-terminal" evidence="3">
    <location>
        <begin position="164"/>
        <end position="319"/>
    </location>
</feature>
<feature type="binding site" evidence="1">
    <location>
        <position position="85"/>
    </location>
    <ligand>
        <name>Mg(2+)</name>
        <dbReference type="ChEBI" id="CHEBI:18420"/>
        <label>4</label>
    </ligand>
</feature>
<feature type="binding site" evidence="1">
    <location>
        <position position="85"/>
    </location>
    <ligand>
        <name>Mg(2+)</name>
        <dbReference type="ChEBI" id="CHEBI:18420"/>
        <label>3</label>
    </ligand>
</feature>
<keyword evidence="1" id="KW-0784">Thiamine biosynthesis</keyword>